<accession>A0A0W1A9D2</accession>
<dbReference type="RefSeq" id="WP_058493598.1">
    <property type="nucleotide sequence ID" value="NZ_CBCRUR010000015.1"/>
</dbReference>
<proteinExistence type="predicted"/>
<sequence>MMPVYSLYQTKKEFSLERIETEEFYHFFGDEKAGPRWFVRADQNRHIVHDESLITYRMVYLALDRNPENLARALEAIKTNFQFQTYLAENGLGLQVHKTEEKAFEVTNGTYKGLPWNQVGQEIKIIVPIFKQIKPLELKECMLTLLKILVDAGVKTALPPATITYKPQQDGHLDAPRNTVYEIEMGLMEAKQLAYFKESGSHREIRHRQDAFFLVSANQFLSEKEITLPFSYMVSYMQLRHEMGISSEGIPTHVIELANQSDDIFNLGKEIQFSRADLRKAKISDSLFLSTAQINAALAASNIDFDDLINMLKTEITTTLTEAASSIAVNSSLTEAENPAHDLEPMITEFFTKGSLISYVGSKVPVSLFAPLQVTHRVGCLKADVAQNLAALAKFGKSFKILPADYHNELVFEAELRTRFEPLLALVGELYKINPDKAVAWFNTLSHIKNRFLNIQALKISQFQLPAPQEQNSSMATITADHEAVSVASPAEASVPTAEKKPVFPASYKGIWNAEGRRSDLAQAKNLLRDYVKGGFWGRLFTCHLGRHHTRAVEQVLQRNDLLNVQQLVNAVIAELKKTEGVTLNPEGSLARRLDFIAQEAKVIIPPLQAAPQPEESSQTAPQASM</sequence>
<name>A0A0W1A9D2_9GAMM</name>
<dbReference type="AlphaFoldDB" id="A0A0W1A9D2"/>
<keyword evidence="3" id="KW-1185">Reference proteome</keyword>
<dbReference type="EMBL" id="LNZC01000022">
    <property type="protein sequence ID" value="KTD77933.1"/>
    <property type="molecule type" value="Genomic_DNA"/>
</dbReference>
<dbReference type="Proteomes" id="UP000054662">
    <property type="component" value="Unassembled WGS sequence"/>
</dbReference>
<evidence type="ECO:0000313" key="3">
    <source>
        <dbReference type="Proteomes" id="UP000054662"/>
    </source>
</evidence>
<protein>
    <submittedName>
        <fullName evidence="2">Substrate of the Dot/Icm secretion system</fullName>
    </submittedName>
</protein>
<feature type="domain" description="RavJ-like C-terminal" evidence="1">
    <location>
        <begin position="505"/>
        <end position="597"/>
    </location>
</feature>
<dbReference type="STRING" id="45076.Lwor_1815"/>
<comment type="caution">
    <text evidence="2">The sequence shown here is derived from an EMBL/GenBank/DDBJ whole genome shotgun (WGS) entry which is preliminary data.</text>
</comment>
<evidence type="ECO:0000313" key="2">
    <source>
        <dbReference type="EMBL" id="KTD77933.1"/>
    </source>
</evidence>
<dbReference type="Pfam" id="PF18493">
    <property type="entry name" value="DUF5617"/>
    <property type="match status" value="1"/>
</dbReference>
<dbReference type="OrthoDB" id="5639734at2"/>
<dbReference type="PATRIC" id="fig|45076.6.peg.1975"/>
<dbReference type="InterPro" id="IPR041234">
    <property type="entry name" value="RavJ-like_C"/>
</dbReference>
<gene>
    <name evidence="2" type="primary">wipB</name>
    <name evidence="2" type="ORF">Lwor_1815</name>
</gene>
<reference evidence="2 3" key="1">
    <citation type="submission" date="2015-11" db="EMBL/GenBank/DDBJ databases">
        <title>Genomic analysis of 38 Legionella species identifies large and diverse effector repertoires.</title>
        <authorList>
            <person name="Burstein D."/>
            <person name="Amaro F."/>
            <person name="Zusman T."/>
            <person name="Lifshitz Z."/>
            <person name="Cohen O."/>
            <person name="Gilbert J.A."/>
            <person name="Pupko T."/>
            <person name="Shuman H.A."/>
            <person name="Segal G."/>
        </authorList>
    </citation>
    <scope>NUCLEOTIDE SEQUENCE [LARGE SCALE GENOMIC DNA]</scope>
    <source>
        <strain evidence="2 3">ATCC 49508</strain>
    </source>
</reference>
<evidence type="ECO:0000259" key="1">
    <source>
        <dbReference type="Pfam" id="PF18493"/>
    </source>
</evidence>
<organism evidence="2 3">
    <name type="scientific">Legionella worsleiensis</name>
    <dbReference type="NCBI Taxonomy" id="45076"/>
    <lineage>
        <taxon>Bacteria</taxon>
        <taxon>Pseudomonadati</taxon>
        <taxon>Pseudomonadota</taxon>
        <taxon>Gammaproteobacteria</taxon>
        <taxon>Legionellales</taxon>
        <taxon>Legionellaceae</taxon>
        <taxon>Legionella</taxon>
    </lineage>
</organism>